<evidence type="ECO:0000313" key="18">
    <source>
        <dbReference type="Proteomes" id="UP000219353"/>
    </source>
</evidence>
<dbReference type="Gene3D" id="3.20.20.210">
    <property type="match status" value="2"/>
</dbReference>
<evidence type="ECO:0000256" key="5">
    <source>
        <dbReference type="ARBA" id="ARBA00022605"/>
    </source>
</evidence>
<evidence type="ECO:0000259" key="16">
    <source>
        <dbReference type="Pfam" id="PF08267"/>
    </source>
</evidence>
<keyword evidence="8 11" id="KW-0677">Repeat</keyword>
<dbReference type="UniPathway" id="UPA00051">
    <property type="reaction ID" value="UER00082"/>
</dbReference>
<feature type="binding site" evidence="12">
    <location>
        <position position="18"/>
    </location>
    <ligand>
        <name>5-methyltetrahydropteroyltri-L-glutamate</name>
        <dbReference type="ChEBI" id="CHEBI:58207"/>
    </ligand>
</feature>
<dbReference type="Proteomes" id="UP000219353">
    <property type="component" value="Unassembled WGS sequence"/>
</dbReference>
<feature type="domain" description="Cobalamin-independent methionine synthase MetE N-terminal" evidence="16">
    <location>
        <begin position="3"/>
        <end position="312"/>
    </location>
</feature>
<evidence type="ECO:0000256" key="1">
    <source>
        <dbReference type="ARBA" id="ARBA00002777"/>
    </source>
</evidence>
<feature type="binding site" evidence="11">
    <location>
        <position position="115"/>
    </location>
    <ligand>
        <name>5-methyltetrahydropteroyltri-L-glutamate</name>
        <dbReference type="ChEBI" id="CHEBI:58207"/>
    </ligand>
</feature>
<keyword evidence="10 11" id="KW-0486">Methionine biosynthesis</keyword>
<evidence type="ECO:0000259" key="15">
    <source>
        <dbReference type="Pfam" id="PF01717"/>
    </source>
</evidence>
<dbReference type="CDD" id="cd03311">
    <property type="entry name" value="CIMS_C_terminal_like"/>
    <property type="match status" value="1"/>
</dbReference>
<feature type="binding site" evidence="11">
    <location>
        <position position="665"/>
    </location>
    <ligand>
        <name>Zn(2+)</name>
        <dbReference type="ChEBI" id="CHEBI:29105"/>
        <note>catalytic</note>
    </ligand>
</feature>
<name>A0A285J6C6_9GAMM</name>
<comment type="function">
    <text evidence="1 11">Catalyzes the transfer of a methyl group from 5-methyltetrahydrofolate to homocysteine resulting in methionine formation.</text>
</comment>
<evidence type="ECO:0000256" key="9">
    <source>
        <dbReference type="ARBA" id="ARBA00022833"/>
    </source>
</evidence>
<feature type="binding site" evidence="11 12">
    <location>
        <begin position="431"/>
        <end position="433"/>
    </location>
    <ligand>
        <name>L-methionine</name>
        <dbReference type="ChEBI" id="CHEBI:57844"/>
    </ligand>
</feature>
<comment type="cofactor">
    <cofactor evidence="11">
        <name>Zn(2+)</name>
        <dbReference type="ChEBI" id="CHEBI:29105"/>
    </cofactor>
    <text evidence="11">Binds 1 zinc ion per subunit.</text>
</comment>
<feature type="active site" description="Proton donor" evidence="11 14">
    <location>
        <position position="694"/>
    </location>
</feature>
<dbReference type="EC" id="2.1.1.14" evidence="11"/>
<evidence type="ECO:0000256" key="3">
    <source>
        <dbReference type="ARBA" id="ARBA00009553"/>
    </source>
</evidence>
<evidence type="ECO:0000313" key="17">
    <source>
        <dbReference type="EMBL" id="SNY55824.1"/>
    </source>
</evidence>
<feature type="binding site" evidence="11 12">
    <location>
        <position position="484"/>
    </location>
    <ligand>
        <name>L-methionine</name>
        <dbReference type="ChEBI" id="CHEBI:57844"/>
    </ligand>
</feature>
<dbReference type="InterPro" id="IPR006276">
    <property type="entry name" value="Cobalamin-indep_Met_synthase"/>
</dbReference>
<dbReference type="CDD" id="cd03312">
    <property type="entry name" value="CIMS_N_terminal_like"/>
    <property type="match status" value="1"/>
</dbReference>
<feature type="binding site" evidence="11">
    <location>
        <position position="641"/>
    </location>
    <ligand>
        <name>Zn(2+)</name>
        <dbReference type="ChEBI" id="CHEBI:29105"/>
        <note>catalytic</note>
    </ligand>
</feature>
<comment type="similarity">
    <text evidence="3 11">Belongs to the vitamin-B12 independent methionine synthase family.</text>
</comment>
<feature type="binding site" evidence="11">
    <location>
        <position position="726"/>
    </location>
    <ligand>
        <name>Zn(2+)</name>
        <dbReference type="ChEBI" id="CHEBI:29105"/>
        <note>catalytic</note>
    </ligand>
</feature>
<evidence type="ECO:0000256" key="8">
    <source>
        <dbReference type="ARBA" id="ARBA00022737"/>
    </source>
</evidence>
<feature type="binding site" evidence="11">
    <location>
        <position position="484"/>
    </location>
    <ligand>
        <name>L-homocysteine</name>
        <dbReference type="ChEBI" id="CHEBI:58199"/>
    </ligand>
</feature>
<dbReference type="NCBIfam" id="TIGR01371">
    <property type="entry name" value="met_syn_B12ind"/>
    <property type="match status" value="1"/>
</dbReference>
<feature type="binding site" evidence="11">
    <location>
        <position position="643"/>
    </location>
    <ligand>
        <name>Zn(2+)</name>
        <dbReference type="ChEBI" id="CHEBI:29105"/>
        <note>catalytic</note>
    </ligand>
</feature>
<accession>A0A285J6C6</accession>
<dbReference type="HAMAP" id="MF_00172">
    <property type="entry name" value="Meth_synth"/>
    <property type="match status" value="1"/>
</dbReference>
<evidence type="ECO:0000256" key="7">
    <source>
        <dbReference type="ARBA" id="ARBA00022723"/>
    </source>
</evidence>
<dbReference type="PANTHER" id="PTHR30519">
    <property type="entry name" value="5-METHYLTETRAHYDROPTEROYLTRIGLUTAMATE--HOMOCYSTEINE METHYLTRANSFERASE"/>
    <property type="match status" value="1"/>
</dbReference>
<feature type="binding site" evidence="13">
    <location>
        <position position="643"/>
    </location>
    <ligand>
        <name>Zn(2+)</name>
        <dbReference type="ChEBI" id="CHEBI:29105"/>
        <label>1</label>
        <note>catalytic</note>
    </ligand>
</feature>
<dbReference type="InterPro" id="IPR038071">
    <property type="entry name" value="UROD/MetE-like_sf"/>
</dbReference>
<comment type="pathway">
    <text evidence="2 11">Amino-acid biosynthesis; L-methionine biosynthesis via de novo pathway; L-methionine from L-homocysteine (MetE route): step 1/1.</text>
</comment>
<feature type="binding site" evidence="13">
    <location>
        <position position="641"/>
    </location>
    <ligand>
        <name>Zn(2+)</name>
        <dbReference type="ChEBI" id="CHEBI:29105"/>
        <label>1</label>
        <note>catalytic</note>
    </ligand>
</feature>
<dbReference type="GO" id="GO:0003871">
    <property type="term" value="F:5-methyltetrahydropteroyltriglutamate-homocysteine S-methyltransferase activity"/>
    <property type="evidence" value="ECO:0007669"/>
    <property type="project" value="UniProtKB-UniRule"/>
</dbReference>
<evidence type="ECO:0000256" key="12">
    <source>
        <dbReference type="PIRSR" id="PIRSR000382-1"/>
    </source>
</evidence>
<keyword evidence="7 11" id="KW-0479">Metal-binding</keyword>
<feature type="binding site" evidence="11 12">
    <location>
        <begin position="515"/>
        <end position="516"/>
    </location>
    <ligand>
        <name>5-methyltetrahydropteroyltri-L-glutamate</name>
        <dbReference type="ChEBI" id="CHEBI:58207"/>
    </ligand>
</feature>
<feature type="binding site" evidence="11 12">
    <location>
        <position position="599"/>
    </location>
    <ligand>
        <name>L-homocysteine</name>
        <dbReference type="ChEBI" id="CHEBI:58199"/>
    </ligand>
</feature>
<dbReference type="InterPro" id="IPR002629">
    <property type="entry name" value="Met_Synth_C/arc"/>
</dbReference>
<sequence>MLTHNLGFPRIGRKRELKRALEAYWQGEISQQQLLQKGSDLRRQNWKIQTEAGIDLVAVGDFAWYDHVLATSLLLGVIPERHRADNDTVDLNTLFRIARGRAPKGKPAAASDMTKWFNTNYHYIVPEFSENQTFELTDNFWFEQISEAQQAGVNAKPVLLGPLSYLYLGKSVAGQDKLTLLPQLLKTYQHIFDKLNALGVSWLQLDEPLLALELEDNWLQALAAGYQQLNKGKVKLLLATYFGDVSHQLPLLAGLPLDGLHVDLVADNSDIAALHKAVPDNWVLSAGVINGRNVWRSDLAALYQQLQPVYQQRGDKLWLAPSCSLLHCPVDLELETALDSECLSWFAFAKQKCQELALLKHALQTNELSAVDQYSVPIQARAQSARVHNPTVLQAVAALKTRSADRSASFTVRQQAQRQHFKLPLLPTTTIGSFPQTAEIRQQRLAVKTGKIDSSQYQQQIKQHIQLAIAEQEQIGLDVFVHGEAERNDMVEYFGELLDGIVFSQFGWVQSYGSRCVKPPIIIGDISRPQPMTVQWSRYAQSLTSKPVKGMLTGPVTILGWSFPRDDISRQDIALQLSLALAAEVQDLQAAGIEIIQIDEPAFREGLPLKQSQWQAYLQWAVAAFKYCCSDVSHTTQIHTHMCYSEFNDIIVAIAALDADVITIETSRSNMELLSAFEHFAYPNEIGPGVYDIHSPNVPTVSWIKQLIKQAAGKIPAERLWVNPDCGLKTRGWNETRSALLNMVKACKELRSELL</sequence>
<dbReference type="InterPro" id="IPR013215">
    <property type="entry name" value="Cbl-indep_Met_Synth_N"/>
</dbReference>
<dbReference type="RefSeq" id="WP_097112180.1">
    <property type="nucleotide sequence ID" value="NZ_OBEB01000006.1"/>
</dbReference>
<evidence type="ECO:0000256" key="2">
    <source>
        <dbReference type="ARBA" id="ARBA00004681"/>
    </source>
</evidence>
<feature type="binding site" evidence="11">
    <location>
        <begin position="15"/>
        <end position="18"/>
    </location>
    <ligand>
        <name>5-methyltetrahydropteroyltri-L-glutamate</name>
        <dbReference type="ChEBI" id="CHEBI:58207"/>
    </ligand>
</feature>
<proteinExistence type="inferred from homology"/>
<keyword evidence="4 11" id="KW-0489">Methyltransferase</keyword>
<keyword evidence="6 11" id="KW-0808">Transferase</keyword>
<feature type="binding site" evidence="11 12">
    <location>
        <position position="561"/>
    </location>
    <ligand>
        <name>5-methyltetrahydropteroyltri-L-glutamate</name>
        <dbReference type="ChEBI" id="CHEBI:58207"/>
    </ligand>
</feature>
<feature type="binding site" evidence="13">
    <location>
        <position position="665"/>
    </location>
    <ligand>
        <name>Zn(2+)</name>
        <dbReference type="ChEBI" id="CHEBI:29105"/>
        <label>1</label>
        <note>catalytic</note>
    </ligand>
</feature>
<keyword evidence="18" id="KW-1185">Reference proteome</keyword>
<keyword evidence="9 11" id="KW-0862">Zinc</keyword>
<dbReference type="GO" id="GO:0032259">
    <property type="term" value="P:methylation"/>
    <property type="evidence" value="ECO:0007669"/>
    <property type="project" value="UniProtKB-KW"/>
</dbReference>
<feature type="binding site" evidence="12">
    <location>
        <position position="120"/>
    </location>
    <ligand>
        <name>5-methyltetrahydropteroyltri-L-glutamate</name>
        <dbReference type="ChEBI" id="CHEBI:58207"/>
    </ligand>
</feature>
<dbReference type="GO" id="GO:0008270">
    <property type="term" value="F:zinc ion binding"/>
    <property type="evidence" value="ECO:0007669"/>
    <property type="project" value="InterPro"/>
</dbReference>
<dbReference type="FunFam" id="3.20.20.210:FF:000002">
    <property type="entry name" value="5-methyltetrahydropteroyltriglutamate--homocysteine methyltransferase"/>
    <property type="match status" value="1"/>
</dbReference>
<dbReference type="AlphaFoldDB" id="A0A285J6C6"/>
<evidence type="ECO:0000256" key="10">
    <source>
        <dbReference type="ARBA" id="ARBA00023167"/>
    </source>
</evidence>
<feature type="binding site" evidence="11 12">
    <location>
        <begin position="431"/>
        <end position="433"/>
    </location>
    <ligand>
        <name>L-homocysteine</name>
        <dbReference type="ChEBI" id="CHEBI:58199"/>
    </ligand>
</feature>
<organism evidence="17 18">
    <name type="scientific">Arsukibacterium tuosuense</name>
    <dbReference type="NCBI Taxonomy" id="1323745"/>
    <lineage>
        <taxon>Bacteria</taxon>
        <taxon>Pseudomonadati</taxon>
        <taxon>Pseudomonadota</taxon>
        <taxon>Gammaproteobacteria</taxon>
        <taxon>Chromatiales</taxon>
        <taxon>Chromatiaceae</taxon>
        <taxon>Arsukibacterium</taxon>
    </lineage>
</organism>
<comment type="cofactor">
    <cofactor evidence="13">
        <name>Zn(2+)</name>
        <dbReference type="ChEBI" id="CHEBI:29105"/>
    </cofactor>
    <text evidence="13">Binds 2 Zn(2+) ions per subunit.</text>
</comment>
<gene>
    <name evidence="11" type="primary">metE</name>
    <name evidence="17" type="ORF">SAMN06297280_2988</name>
</gene>
<evidence type="ECO:0000256" key="6">
    <source>
        <dbReference type="ARBA" id="ARBA00022679"/>
    </source>
</evidence>
<dbReference type="NCBIfam" id="NF003556">
    <property type="entry name" value="PRK05222.1"/>
    <property type="match status" value="1"/>
</dbReference>
<reference evidence="18" key="1">
    <citation type="submission" date="2017-09" db="EMBL/GenBank/DDBJ databases">
        <authorList>
            <person name="Varghese N."/>
            <person name="Submissions S."/>
        </authorList>
    </citation>
    <scope>NUCLEOTIDE SEQUENCE [LARGE SCALE GENOMIC DNA]</scope>
    <source>
        <strain evidence="18">CGMCC 1.12461</strain>
    </source>
</reference>
<evidence type="ECO:0000256" key="11">
    <source>
        <dbReference type="HAMAP-Rule" id="MF_00172"/>
    </source>
</evidence>
<feature type="binding site" evidence="11">
    <location>
        <position position="605"/>
    </location>
    <ligand>
        <name>5-methyltetrahydropteroyltri-L-glutamate</name>
        <dbReference type="ChEBI" id="CHEBI:58207"/>
    </ligand>
</feature>
<dbReference type="FunFam" id="3.20.20.210:FF:000003">
    <property type="entry name" value="5-methyltetrahydropteroyltriglutamate--homocysteine methyltransferase"/>
    <property type="match status" value="1"/>
</dbReference>
<keyword evidence="5 11" id="KW-0028">Amino-acid biosynthesis</keyword>
<comment type="catalytic activity">
    <reaction evidence="11">
        <text>5-methyltetrahydropteroyltri-L-glutamate + L-homocysteine = tetrahydropteroyltri-L-glutamate + L-methionine</text>
        <dbReference type="Rhea" id="RHEA:21196"/>
        <dbReference type="ChEBI" id="CHEBI:57844"/>
        <dbReference type="ChEBI" id="CHEBI:58140"/>
        <dbReference type="ChEBI" id="CHEBI:58199"/>
        <dbReference type="ChEBI" id="CHEBI:58207"/>
        <dbReference type="EC" id="2.1.1.14"/>
    </reaction>
</comment>
<feature type="binding site" evidence="13">
    <location>
        <position position="726"/>
    </location>
    <ligand>
        <name>Zn(2+)</name>
        <dbReference type="ChEBI" id="CHEBI:29105"/>
        <label>1</label>
        <note>catalytic</note>
    </ligand>
</feature>
<evidence type="ECO:0000256" key="4">
    <source>
        <dbReference type="ARBA" id="ARBA00022603"/>
    </source>
</evidence>
<dbReference type="OrthoDB" id="244285at2"/>
<dbReference type="PIRSF" id="PIRSF000382">
    <property type="entry name" value="MeTrfase_B12_ind"/>
    <property type="match status" value="1"/>
</dbReference>
<protein>
    <recommendedName>
        <fullName evidence="11">5-methyltetrahydropteroyltriglutamate--homocysteine methyltransferase</fullName>
        <ecNumber evidence="11">2.1.1.14</ecNumber>
    </recommendedName>
    <alternativeName>
        <fullName evidence="11">Cobalamin-independent methionine synthase</fullName>
    </alternativeName>
    <alternativeName>
        <fullName evidence="11">Methionine synthase, vitamin-B12 independent isozyme</fullName>
    </alternativeName>
</protein>
<dbReference type="Pfam" id="PF01717">
    <property type="entry name" value="Meth_synt_2"/>
    <property type="match status" value="1"/>
</dbReference>
<dbReference type="SUPFAM" id="SSF51726">
    <property type="entry name" value="UROD/MetE-like"/>
    <property type="match status" value="2"/>
</dbReference>
<evidence type="ECO:0000256" key="13">
    <source>
        <dbReference type="PIRSR" id="PIRSR000382-2"/>
    </source>
</evidence>
<feature type="binding site" evidence="11 12">
    <location>
        <position position="599"/>
    </location>
    <ligand>
        <name>L-methionine</name>
        <dbReference type="ChEBI" id="CHEBI:57844"/>
    </ligand>
</feature>
<feature type="domain" description="Cobalamin-independent methionine synthase MetE C-terminal/archaeal" evidence="15">
    <location>
        <begin position="426"/>
        <end position="748"/>
    </location>
</feature>
<dbReference type="EMBL" id="OBEB01000006">
    <property type="protein sequence ID" value="SNY55824.1"/>
    <property type="molecule type" value="Genomic_DNA"/>
</dbReference>
<evidence type="ECO:0000256" key="14">
    <source>
        <dbReference type="PIRSR" id="PIRSR000382-3"/>
    </source>
</evidence>
<dbReference type="Pfam" id="PF08267">
    <property type="entry name" value="Meth_synt_1"/>
    <property type="match status" value="1"/>
</dbReference>
<dbReference type="GO" id="GO:0071265">
    <property type="term" value="P:L-methionine biosynthetic process"/>
    <property type="evidence" value="ECO:0007669"/>
    <property type="project" value="UniProtKB-ARBA"/>
</dbReference>